<name>A0A183AMS2_9TREM</name>
<evidence type="ECO:0000256" key="3">
    <source>
        <dbReference type="ARBA" id="ARBA00022801"/>
    </source>
</evidence>
<proteinExistence type="inferred from homology"/>
<evidence type="ECO:0000313" key="6">
    <source>
        <dbReference type="Proteomes" id="UP000272942"/>
    </source>
</evidence>
<keyword evidence="3" id="KW-0378">Hydrolase</keyword>
<dbReference type="Gene3D" id="3.40.50.1820">
    <property type="entry name" value="alpha/beta hydrolase"/>
    <property type="match status" value="1"/>
</dbReference>
<protein>
    <submittedName>
        <fullName evidence="7">COesterase domain-containing protein</fullName>
    </submittedName>
</protein>
<dbReference type="OrthoDB" id="6147159at2759"/>
<dbReference type="InterPro" id="IPR029058">
    <property type="entry name" value="AB_hydrolase_fold"/>
</dbReference>
<dbReference type="GO" id="GO:0019695">
    <property type="term" value="P:choline metabolic process"/>
    <property type="evidence" value="ECO:0007669"/>
    <property type="project" value="TreeGrafter"/>
</dbReference>
<dbReference type="GO" id="GO:0005886">
    <property type="term" value="C:plasma membrane"/>
    <property type="evidence" value="ECO:0007669"/>
    <property type="project" value="TreeGrafter"/>
</dbReference>
<keyword evidence="6" id="KW-1185">Reference proteome</keyword>
<dbReference type="SUPFAM" id="SSF53474">
    <property type="entry name" value="alpha/beta-Hydrolases"/>
    <property type="match status" value="1"/>
</dbReference>
<keyword evidence="2" id="KW-0719">Serine esterase</keyword>
<feature type="domain" description="Carboxylesterase type B" evidence="4">
    <location>
        <begin position="8"/>
        <end position="74"/>
    </location>
</feature>
<evidence type="ECO:0000313" key="7">
    <source>
        <dbReference type="WBParaSite" id="ECPE_0000828101-mRNA-1"/>
    </source>
</evidence>
<dbReference type="PANTHER" id="PTHR43918">
    <property type="entry name" value="ACETYLCHOLINESTERASE"/>
    <property type="match status" value="1"/>
</dbReference>
<dbReference type="GO" id="GO:0006581">
    <property type="term" value="P:acetylcholine catabolic process"/>
    <property type="evidence" value="ECO:0007669"/>
    <property type="project" value="TreeGrafter"/>
</dbReference>
<dbReference type="InterPro" id="IPR002018">
    <property type="entry name" value="CarbesteraseB"/>
</dbReference>
<sequence length="82" mass="8999">MWVTLSDVSEDCLYLNIWTRVSNLTVLEDHMPMLESSALFGPKGGRPVMVWIHGGSLTRGSISQEVYNGAYLASMVSCFGSV</sequence>
<dbReference type="Proteomes" id="UP000272942">
    <property type="component" value="Unassembled WGS sequence"/>
</dbReference>
<dbReference type="Pfam" id="PF00135">
    <property type="entry name" value="COesterase"/>
    <property type="match status" value="1"/>
</dbReference>
<evidence type="ECO:0000313" key="5">
    <source>
        <dbReference type="EMBL" id="VDP83114.1"/>
    </source>
</evidence>
<dbReference type="GO" id="GO:0003990">
    <property type="term" value="F:acetylcholinesterase activity"/>
    <property type="evidence" value="ECO:0007669"/>
    <property type="project" value="TreeGrafter"/>
</dbReference>
<accession>A0A183AMS2</accession>
<dbReference type="InterPro" id="IPR019819">
    <property type="entry name" value="Carboxylesterase_B_CS"/>
</dbReference>
<organism evidence="7">
    <name type="scientific">Echinostoma caproni</name>
    <dbReference type="NCBI Taxonomy" id="27848"/>
    <lineage>
        <taxon>Eukaryota</taxon>
        <taxon>Metazoa</taxon>
        <taxon>Spiralia</taxon>
        <taxon>Lophotrochozoa</taxon>
        <taxon>Platyhelminthes</taxon>
        <taxon>Trematoda</taxon>
        <taxon>Digenea</taxon>
        <taxon>Plagiorchiida</taxon>
        <taxon>Echinostomata</taxon>
        <taxon>Echinostomatoidea</taxon>
        <taxon>Echinostomatidae</taxon>
        <taxon>Echinostoma</taxon>
    </lineage>
</organism>
<dbReference type="PROSITE" id="PS00941">
    <property type="entry name" value="CARBOXYLESTERASE_B_2"/>
    <property type="match status" value="1"/>
</dbReference>
<dbReference type="PANTHER" id="PTHR43918:SF4">
    <property type="entry name" value="CARBOXYLIC ESTER HYDROLASE"/>
    <property type="match status" value="1"/>
</dbReference>
<dbReference type="WBParaSite" id="ECPE_0000828101-mRNA-1">
    <property type="protein sequence ID" value="ECPE_0000828101-mRNA-1"/>
    <property type="gene ID" value="ECPE_0000828101"/>
</dbReference>
<dbReference type="EMBL" id="UZAN01045734">
    <property type="protein sequence ID" value="VDP83114.1"/>
    <property type="molecule type" value="Genomic_DNA"/>
</dbReference>
<comment type="similarity">
    <text evidence="1">Belongs to the type-B carboxylesterase/lipase family.</text>
</comment>
<reference evidence="5 6" key="2">
    <citation type="submission" date="2018-11" db="EMBL/GenBank/DDBJ databases">
        <authorList>
            <consortium name="Pathogen Informatics"/>
        </authorList>
    </citation>
    <scope>NUCLEOTIDE SEQUENCE [LARGE SCALE GENOMIC DNA]</scope>
    <source>
        <strain evidence="5 6">Egypt</strain>
    </source>
</reference>
<evidence type="ECO:0000259" key="4">
    <source>
        <dbReference type="Pfam" id="PF00135"/>
    </source>
</evidence>
<evidence type="ECO:0000256" key="1">
    <source>
        <dbReference type="ARBA" id="ARBA00005964"/>
    </source>
</evidence>
<gene>
    <name evidence="5" type="ORF">ECPE_LOCUS8257</name>
</gene>
<reference evidence="7" key="1">
    <citation type="submission" date="2016-06" db="UniProtKB">
        <authorList>
            <consortium name="WormBaseParasite"/>
        </authorList>
    </citation>
    <scope>IDENTIFICATION</scope>
</reference>
<dbReference type="AlphaFoldDB" id="A0A183AMS2"/>
<dbReference type="InterPro" id="IPR050654">
    <property type="entry name" value="AChE-related_enzymes"/>
</dbReference>
<dbReference type="GO" id="GO:0005615">
    <property type="term" value="C:extracellular space"/>
    <property type="evidence" value="ECO:0007669"/>
    <property type="project" value="TreeGrafter"/>
</dbReference>
<evidence type="ECO:0000256" key="2">
    <source>
        <dbReference type="ARBA" id="ARBA00022487"/>
    </source>
</evidence>